<dbReference type="RefSeq" id="XP_008800510.3">
    <property type="nucleotide sequence ID" value="XM_008802288.3"/>
</dbReference>
<evidence type="ECO:0000256" key="8">
    <source>
        <dbReference type="SAM" id="MobiDB-lite"/>
    </source>
</evidence>
<keyword evidence="2" id="KW-0805">Transcription regulation</keyword>
<evidence type="ECO:0000256" key="2">
    <source>
        <dbReference type="ARBA" id="ARBA00023015"/>
    </source>
</evidence>
<feature type="compositionally biased region" description="Basic and acidic residues" evidence="8">
    <location>
        <begin position="85"/>
        <end position="108"/>
    </location>
</feature>
<reference evidence="10" key="1">
    <citation type="journal article" date="2019" name="Nat. Commun.">
        <title>Genome-wide association mapping of date palm fruit traits.</title>
        <authorList>
            <person name="Hazzouri K.M."/>
            <person name="Gros-Balthazard M."/>
            <person name="Flowers J.M."/>
            <person name="Copetti D."/>
            <person name="Lemansour A."/>
            <person name="Lebrun M."/>
            <person name="Masmoudi K."/>
            <person name="Ferrand S."/>
            <person name="Dhar M.I."/>
            <person name="Fresquez Z.A."/>
            <person name="Rosas U."/>
            <person name="Zhang J."/>
            <person name="Talag J."/>
            <person name="Lee S."/>
            <person name="Kudrna D."/>
            <person name="Powell R.F."/>
            <person name="Leitch I.J."/>
            <person name="Krueger R.R."/>
            <person name="Wing R.A."/>
            <person name="Amiri K.M.A."/>
            <person name="Purugganan M.D."/>
        </authorList>
    </citation>
    <scope>NUCLEOTIDE SEQUENCE [LARGE SCALE GENOMIC DNA]</scope>
    <source>
        <strain evidence="10">cv. Khalas</strain>
    </source>
</reference>
<evidence type="ECO:0000256" key="5">
    <source>
        <dbReference type="ARBA" id="ARBA00023163"/>
    </source>
</evidence>
<dbReference type="OrthoDB" id="1918918at2759"/>
<evidence type="ECO:0000256" key="1">
    <source>
        <dbReference type="ARBA" id="ARBA00004123"/>
    </source>
</evidence>
<dbReference type="KEGG" id="pda:103714855"/>
<gene>
    <name evidence="11" type="primary">LOC103714855</name>
</gene>
<evidence type="ECO:0000256" key="6">
    <source>
        <dbReference type="ARBA" id="ARBA00023242"/>
    </source>
</evidence>
<evidence type="ECO:0000256" key="3">
    <source>
        <dbReference type="ARBA" id="ARBA00023125"/>
    </source>
</evidence>
<evidence type="ECO:0000313" key="11">
    <source>
        <dbReference type="RefSeq" id="XP_008800510.3"/>
    </source>
</evidence>
<dbReference type="SUPFAM" id="SSF54171">
    <property type="entry name" value="DNA-binding domain"/>
    <property type="match status" value="1"/>
</dbReference>
<evidence type="ECO:0000313" key="10">
    <source>
        <dbReference type="Proteomes" id="UP000228380"/>
    </source>
</evidence>
<dbReference type="InterPro" id="IPR036955">
    <property type="entry name" value="AP2/ERF_dom_sf"/>
</dbReference>
<dbReference type="PROSITE" id="PS51032">
    <property type="entry name" value="AP2_ERF"/>
    <property type="match status" value="1"/>
</dbReference>
<name>A0A8B7CJJ7_PHODC</name>
<comment type="similarity">
    <text evidence="7">Belongs to the AP2/ERF transcription factor family. ERF subfamily.</text>
</comment>
<dbReference type="GO" id="GO:0003677">
    <property type="term" value="F:DNA binding"/>
    <property type="evidence" value="ECO:0007669"/>
    <property type="project" value="UniProtKB-KW"/>
</dbReference>
<feature type="domain" description="AP2/ERF" evidence="9">
    <location>
        <begin position="16"/>
        <end position="73"/>
    </location>
</feature>
<reference evidence="11" key="2">
    <citation type="submission" date="2025-08" db="UniProtKB">
        <authorList>
            <consortium name="RefSeq"/>
        </authorList>
    </citation>
    <scope>IDENTIFICATION</scope>
    <source>
        <tissue evidence="11">Young leaves</tissue>
    </source>
</reference>
<keyword evidence="6" id="KW-0539">Nucleus</keyword>
<keyword evidence="3" id="KW-0238">DNA-binding</keyword>
<proteinExistence type="inferred from homology"/>
<dbReference type="Proteomes" id="UP000228380">
    <property type="component" value="Chromosome 15"/>
</dbReference>
<dbReference type="Pfam" id="PF00847">
    <property type="entry name" value="AP2"/>
    <property type="match status" value="1"/>
</dbReference>
<dbReference type="PANTHER" id="PTHR31985">
    <property type="entry name" value="ETHYLENE-RESPONSIVE TRANSCRIPTION FACTOR ERF042-RELATED"/>
    <property type="match status" value="1"/>
</dbReference>
<evidence type="ECO:0000259" key="9">
    <source>
        <dbReference type="PROSITE" id="PS51032"/>
    </source>
</evidence>
<keyword evidence="5" id="KW-0804">Transcription</keyword>
<dbReference type="GeneID" id="103714855"/>
<dbReference type="PANTHER" id="PTHR31985:SF312">
    <property type="entry name" value="AP2_ERF DOMAIN-CONTAINING PROTEIN"/>
    <property type="match status" value="1"/>
</dbReference>
<dbReference type="SMART" id="SM00380">
    <property type="entry name" value="AP2"/>
    <property type="match status" value="1"/>
</dbReference>
<dbReference type="GO" id="GO:0003700">
    <property type="term" value="F:DNA-binding transcription factor activity"/>
    <property type="evidence" value="ECO:0007669"/>
    <property type="project" value="InterPro"/>
</dbReference>
<dbReference type="InterPro" id="IPR051032">
    <property type="entry name" value="AP2/ERF_TF_ERF_subfamily"/>
</dbReference>
<evidence type="ECO:0000256" key="7">
    <source>
        <dbReference type="ARBA" id="ARBA00024343"/>
    </source>
</evidence>
<dbReference type="AlphaFoldDB" id="A0A8B7CJJ7"/>
<feature type="region of interest" description="Disordered" evidence="8">
    <location>
        <begin position="148"/>
        <end position="174"/>
    </location>
</feature>
<protein>
    <submittedName>
        <fullName evidence="11">Ethylene-responsive transcription factor ERF016-like</fullName>
    </submittedName>
</protein>
<sequence length="174" mass="19207">MENPPPRPREASAVNHYRGVRMRKWGKWVAEVRLPNSRERIWLGSYDTAEKAARAYDAASYCLRGTQAVVNFPADPPDIPSPGRLTRDEIRAAASRHAHEAPRARPEGDAGPSNARQAAEDVVMSMPQELFSPQFYYLPLGNTGDHYHGGAGNDHDDDDGGNDDVGGSSYLWSF</sequence>
<accession>A0A8B7CJJ7</accession>
<dbReference type="PRINTS" id="PR00367">
    <property type="entry name" value="ETHRSPELEMNT"/>
</dbReference>
<organism evidence="10 11">
    <name type="scientific">Phoenix dactylifera</name>
    <name type="common">Date palm</name>
    <dbReference type="NCBI Taxonomy" id="42345"/>
    <lineage>
        <taxon>Eukaryota</taxon>
        <taxon>Viridiplantae</taxon>
        <taxon>Streptophyta</taxon>
        <taxon>Embryophyta</taxon>
        <taxon>Tracheophyta</taxon>
        <taxon>Spermatophyta</taxon>
        <taxon>Magnoliopsida</taxon>
        <taxon>Liliopsida</taxon>
        <taxon>Arecaceae</taxon>
        <taxon>Coryphoideae</taxon>
        <taxon>Phoeniceae</taxon>
        <taxon>Phoenix</taxon>
    </lineage>
</organism>
<feature type="region of interest" description="Disordered" evidence="8">
    <location>
        <begin position="71"/>
        <end position="119"/>
    </location>
</feature>
<dbReference type="InterPro" id="IPR016177">
    <property type="entry name" value="DNA-bd_dom_sf"/>
</dbReference>
<dbReference type="InterPro" id="IPR001471">
    <property type="entry name" value="AP2/ERF_dom"/>
</dbReference>
<evidence type="ECO:0000256" key="4">
    <source>
        <dbReference type="ARBA" id="ARBA00023159"/>
    </source>
</evidence>
<keyword evidence="4" id="KW-0010">Activator</keyword>
<comment type="subcellular location">
    <subcellularLocation>
        <location evidence="1">Nucleus</location>
    </subcellularLocation>
</comment>
<dbReference type="Gene3D" id="3.30.730.10">
    <property type="entry name" value="AP2/ERF domain"/>
    <property type="match status" value="1"/>
</dbReference>
<dbReference type="CDD" id="cd00018">
    <property type="entry name" value="AP2"/>
    <property type="match status" value="1"/>
</dbReference>
<dbReference type="FunFam" id="3.30.730.10:FF:000001">
    <property type="entry name" value="Ethylene-responsive transcription factor 2"/>
    <property type="match status" value="1"/>
</dbReference>
<dbReference type="GO" id="GO:0005634">
    <property type="term" value="C:nucleus"/>
    <property type="evidence" value="ECO:0007669"/>
    <property type="project" value="UniProtKB-SubCell"/>
</dbReference>
<keyword evidence="10" id="KW-1185">Reference proteome</keyword>